<feature type="domain" description="ApeI dehydratase-like" evidence="2">
    <location>
        <begin position="26"/>
        <end position="105"/>
    </location>
</feature>
<protein>
    <recommendedName>
        <fullName evidence="2">ApeI dehydratase-like domain-containing protein</fullName>
    </recommendedName>
</protein>
<sequence length="137" mass="14688">MPTRRASVFDAMGHAMGRPPRTESTPEGTRVTLRMPVDRATAQMAGHYPDFPILPGVLLIDSVRQAACFASGAELRLRSIDRARFASPLLPGDELELSLLVTPEASGRVGVRARGARADGRMAAELSVTLEPVVPRA</sequence>
<dbReference type="Pfam" id="PF22818">
    <property type="entry name" value="ApeI-like"/>
    <property type="match status" value="1"/>
</dbReference>
<reference evidence="3" key="1">
    <citation type="submission" date="2020-11" db="EMBL/GenBank/DDBJ databases">
        <title>Isolation and identification of active actinomycetes.</title>
        <authorList>
            <person name="Yu B."/>
        </authorList>
    </citation>
    <scope>NUCLEOTIDE SEQUENCE</scope>
    <source>
        <strain evidence="3">NEAU-YB345</strain>
    </source>
</reference>
<proteinExistence type="predicted"/>
<dbReference type="Gene3D" id="3.10.129.10">
    <property type="entry name" value="Hotdog Thioesterase"/>
    <property type="match status" value="1"/>
</dbReference>
<dbReference type="InterPro" id="IPR054545">
    <property type="entry name" value="ApeI-like"/>
</dbReference>
<dbReference type="AlphaFoldDB" id="A0A931FHF0"/>
<evidence type="ECO:0000256" key="1">
    <source>
        <dbReference type="SAM" id="MobiDB-lite"/>
    </source>
</evidence>
<gene>
    <name evidence="3" type="ORF">I2501_21460</name>
</gene>
<dbReference type="InterPro" id="IPR029069">
    <property type="entry name" value="HotDog_dom_sf"/>
</dbReference>
<dbReference type="Proteomes" id="UP000657385">
    <property type="component" value="Unassembled WGS sequence"/>
</dbReference>
<evidence type="ECO:0000259" key="2">
    <source>
        <dbReference type="Pfam" id="PF22818"/>
    </source>
</evidence>
<evidence type="ECO:0000313" key="4">
    <source>
        <dbReference type="Proteomes" id="UP000657385"/>
    </source>
</evidence>
<keyword evidence="4" id="KW-1185">Reference proteome</keyword>
<organism evidence="3 4">
    <name type="scientific">Streptacidiphilus fuscans</name>
    <dbReference type="NCBI Taxonomy" id="2789292"/>
    <lineage>
        <taxon>Bacteria</taxon>
        <taxon>Bacillati</taxon>
        <taxon>Actinomycetota</taxon>
        <taxon>Actinomycetes</taxon>
        <taxon>Kitasatosporales</taxon>
        <taxon>Streptomycetaceae</taxon>
        <taxon>Streptacidiphilus</taxon>
    </lineage>
</organism>
<evidence type="ECO:0000313" key="3">
    <source>
        <dbReference type="EMBL" id="MBF9070594.1"/>
    </source>
</evidence>
<dbReference type="RefSeq" id="WP_196195778.1">
    <property type="nucleotide sequence ID" value="NZ_JADPRT010000009.1"/>
</dbReference>
<accession>A0A931FHF0</accession>
<comment type="caution">
    <text evidence="3">The sequence shown here is derived from an EMBL/GenBank/DDBJ whole genome shotgun (WGS) entry which is preliminary data.</text>
</comment>
<dbReference type="SUPFAM" id="SSF54637">
    <property type="entry name" value="Thioesterase/thiol ester dehydrase-isomerase"/>
    <property type="match status" value="1"/>
</dbReference>
<dbReference type="EMBL" id="JADPRT010000009">
    <property type="protein sequence ID" value="MBF9070594.1"/>
    <property type="molecule type" value="Genomic_DNA"/>
</dbReference>
<feature type="region of interest" description="Disordered" evidence="1">
    <location>
        <begin position="1"/>
        <end position="28"/>
    </location>
</feature>
<name>A0A931FHF0_9ACTN</name>